<dbReference type="Proteomes" id="UP000694562">
    <property type="component" value="Unplaced"/>
</dbReference>
<reference evidence="4" key="2">
    <citation type="submission" date="2025-09" db="UniProtKB">
        <authorList>
            <consortium name="Ensembl"/>
        </authorList>
    </citation>
    <scope>IDENTIFICATION</scope>
</reference>
<dbReference type="SMART" id="SM01406">
    <property type="entry name" value="PAPA-1"/>
    <property type="match status" value="1"/>
</dbReference>
<dbReference type="Pfam" id="PF04795">
    <property type="entry name" value="PAPA-1"/>
    <property type="match status" value="1"/>
</dbReference>
<dbReference type="GO" id="GO:0006338">
    <property type="term" value="P:chromatin remodeling"/>
    <property type="evidence" value="ECO:0007669"/>
    <property type="project" value="InterPro"/>
</dbReference>
<feature type="coiled-coil region" evidence="1">
    <location>
        <begin position="319"/>
        <end position="353"/>
    </location>
</feature>
<dbReference type="InterPro" id="IPR007529">
    <property type="entry name" value="Znf_HIT"/>
</dbReference>
<proteinExistence type="predicted"/>
<dbReference type="PANTHER" id="PTHR21561:SF12">
    <property type="entry name" value="INO80 COMPLEX SUBUNIT B"/>
    <property type="match status" value="1"/>
</dbReference>
<evidence type="ECO:0000256" key="1">
    <source>
        <dbReference type="SAM" id="Coils"/>
    </source>
</evidence>
<feature type="compositionally biased region" description="Basic residues" evidence="2">
    <location>
        <begin position="103"/>
        <end position="118"/>
    </location>
</feature>
<feature type="compositionally biased region" description="Basic residues" evidence="2">
    <location>
        <begin position="137"/>
        <end position="156"/>
    </location>
</feature>
<dbReference type="Pfam" id="PF04438">
    <property type="entry name" value="zf-HIT"/>
    <property type="match status" value="1"/>
</dbReference>
<feature type="compositionally biased region" description="Gly residues" evidence="2">
    <location>
        <begin position="1"/>
        <end position="23"/>
    </location>
</feature>
<feature type="compositionally biased region" description="Basic and acidic residues" evidence="2">
    <location>
        <begin position="119"/>
        <end position="129"/>
    </location>
</feature>
<dbReference type="PANTHER" id="PTHR21561">
    <property type="entry name" value="INO80 COMPLEX SUBUNIT B"/>
    <property type="match status" value="1"/>
</dbReference>
<feature type="domain" description="INO80 complex subunit B-like conserved region" evidence="3">
    <location>
        <begin position="316"/>
        <end position="388"/>
    </location>
</feature>
<dbReference type="InterPro" id="IPR006880">
    <property type="entry name" value="INO80B_C"/>
</dbReference>
<dbReference type="GO" id="GO:0031011">
    <property type="term" value="C:Ino80 complex"/>
    <property type="evidence" value="ECO:0007669"/>
    <property type="project" value="InterPro"/>
</dbReference>
<keyword evidence="1" id="KW-0175">Coiled coil</keyword>
<accession>A0A8C4UTL2</accession>
<reference evidence="4" key="1">
    <citation type="submission" date="2025-08" db="UniProtKB">
        <authorList>
            <consortium name="Ensembl"/>
        </authorList>
    </citation>
    <scope>IDENTIFICATION</scope>
</reference>
<evidence type="ECO:0000259" key="3">
    <source>
        <dbReference type="SMART" id="SM01406"/>
    </source>
</evidence>
<evidence type="ECO:0000256" key="2">
    <source>
        <dbReference type="SAM" id="MobiDB-lite"/>
    </source>
</evidence>
<protein>
    <recommendedName>
        <fullName evidence="3">INO80 complex subunit B-like conserved region domain-containing protein</fullName>
    </recommendedName>
</protein>
<dbReference type="InterPro" id="IPR029523">
    <property type="entry name" value="INO80B/Ies2"/>
</dbReference>
<evidence type="ECO:0000313" key="5">
    <source>
        <dbReference type="Proteomes" id="UP000694562"/>
    </source>
</evidence>
<dbReference type="AlphaFoldDB" id="A0A8C4UTL2"/>
<dbReference type="CDD" id="cd23021">
    <property type="entry name" value="zf-HIT_IN80B"/>
    <property type="match status" value="1"/>
</dbReference>
<feature type="region of interest" description="Disordered" evidence="2">
    <location>
        <begin position="194"/>
        <end position="260"/>
    </location>
</feature>
<feature type="region of interest" description="Disordered" evidence="2">
    <location>
        <begin position="1"/>
        <end position="173"/>
    </location>
</feature>
<keyword evidence="5" id="KW-1185">Reference proteome</keyword>
<evidence type="ECO:0000313" key="4">
    <source>
        <dbReference type="Ensembl" id="ENSFTIP00000014511.1"/>
    </source>
</evidence>
<sequence length="443" mass="48609">MGEGGVGCGFVPGWGAGGVGGSAGTRQVPQLQGTPPARAAPVRRTAARAHACPCTGPHAPAGQHPSPPASPCPLQRWRRRRPAPAREPGSGRGSAPNRFPRAAGHRHRQRRMSKAWRRGRMEGGEHGEEAEAGGGHGSHKKKHKKHKKKHKKKHHHEVAGPPPEPTAGLRKPQLKLKIKLGGQILGTKSVPTFTVVPEAPRSPSPLMVADEEEEPTEGVPIEQYRAWLDEDSNLDPSPLPDLDSENCFPSREDDDEEEERWLDALEKGELDDNGELKKEVDESLLTARQKALLHKQQSQPLLELPMGYKAKELTEEMLVKREERARKRRLQAAKKAEENKNQTIERLTKTNKAKVKTLRERRAKQASCPVVHYCNATDRITVSFPAGMALPLLPTPAPTVPTPVLCGVAGCSNHKRYACSRTGLPLCSLACYRRNLQLQEAVA</sequence>
<organism evidence="4 5">
    <name type="scientific">Falco tinnunculus</name>
    <name type="common">Common kestrel</name>
    <dbReference type="NCBI Taxonomy" id="100819"/>
    <lineage>
        <taxon>Eukaryota</taxon>
        <taxon>Metazoa</taxon>
        <taxon>Chordata</taxon>
        <taxon>Craniata</taxon>
        <taxon>Vertebrata</taxon>
        <taxon>Euteleostomi</taxon>
        <taxon>Archelosauria</taxon>
        <taxon>Archosauria</taxon>
        <taxon>Dinosauria</taxon>
        <taxon>Saurischia</taxon>
        <taxon>Theropoda</taxon>
        <taxon>Coelurosauria</taxon>
        <taxon>Aves</taxon>
        <taxon>Neognathae</taxon>
        <taxon>Neoaves</taxon>
        <taxon>Telluraves</taxon>
        <taxon>Australaves</taxon>
        <taxon>Falconiformes</taxon>
        <taxon>Falconidae</taxon>
        <taxon>Falco</taxon>
    </lineage>
</organism>
<dbReference type="Ensembl" id="ENSFTIT00000015129.1">
    <property type="protein sequence ID" value="ENSFTIP00000014511.1"/>
    <property type="gene ID" value="ENSFTIG00000009644.1"/>
</dbReference>
<feature type="compositionally biased region" description="Low complexity" evidence="2">
    <location>
        <begin position="35"/>
        <end position="51"/>
    </location>
</feature>
<name>A0A8C4UTL2_FALTI</name>